<gene>
    <name evidence="2" type="ORF">GCM10023321_72050</name>
</gene>
<dbReference type="Pfam" id="PF02661">
    <property type="entry name" value="Fic"/>
    <property type="match status" value="1"/>
</dbReference>
<dbReference type="EMBL" id="BAABJP010000051">
    <property type="protein sequence ID" value="GAA5172340.1"/>
    <property type="molecule type" value="Genomic_DNA"/>
</dbReference>
<protein>
    <submittedName>
        <fullName evidence="2">Type II toxin-antitoxin system death-on-curing family toxin</fullName>
    </submittedName>
</protein>
<dbReference type="InterPro" id="IPR036597">
    <property type="entry name" value="Fido-like_dom_sf"/>
</dbReference>
<reference evidence="3" key="1">
    <citation type="journal article" date="2019" name="Int. J. Syst. Evol. Microbiol.">
        <title>The Global Catalogue of Microorganisms (GCM) 10K type strain sequencing project: providing services to taxonomists for standard genome sequencing and annotation.</title>
        <authorList>
            <consortium name="The Broad Institute Genomics Platform"/>
            <consortium name="The Broad Institute Genome Sequencing Center for Infectious Disease"/>
            <person name="Wu L."/>
            <person name="Ma J."/>
        </authorList>
    </citation>
    <scope>NUCLEOTIDE SEQUENCE [LARGE SCALE GENOMIC DNA]</scope>
    <source>
        <strain evidence="3">JCM 18303</strain>
    </source>
</reference>
<proteinExistence type="predicted"/>
<dbReference type="Proteomes" id="UP001428817">
    <property type="component" value="Unassembled WGS sequence"/>
</dbReference>
<sequence length="127" mass="13532">MTEYLDLDDLITIARAAVGPEPLVRDYGLLEAAIARPRATVFGQDAYPDLHLKAAALLHSLVCNHALVDGNKRLGFAACAVFLHLNGFALEATEDERVDLVVAVAAGDLADLEKIAEPLRAWSVPGG</sequence>
<dbReference type="RefSeq" id="WP_185065172.1">
    <property type="nucleotide sequence ID" value="NZ_BAABJP010000051.1"/>
</dbReference>
<dbReference type="PROSITE" id="PS51459">
    <property type="entry name" value="FIDO"/>
    <property type="match status" value="1"/>
</dbReference>
<feature type="domain" description="Fido" evidence="1">
    <location>
        <begin position="5"/>
        <end position="125"/>
    </location>
</feature>
<comment type="caution">
    <text evidence="2">The sequence shown here is derived from an EMBL/GenBank/DDBJ whole genome shotgun (WGS) entry which is preliminary data.</text>
</comment>
<dbReference type="Gene3D" id="1.20.120.1870">
    <property type="entry name" value="Fic/DOC protein, Fido domain"/>
    <property type="match status" value="1"/>
</dbReference>
<dbReference type="SUPFAM" id="SSF140931">
    <property type="entry name" value="Fic-like"/>
    <property type="match status" value="1"/>
</dbReference>
<dbReference type="PANTHER" id="PTHR39426:SF1">
    <property type="entry name" value="HOMOLOGY TO DEATH-ON-CURING PROTEIN OF PHAGE P1"/>
    <property type="match status" value="1"/>
</dbReference>
<dbReference type="InterPro" id="IPR003812">
    <property type="entry name" value="Fido"/>
</dbReference>
<dbReference type="PANTHER" id="PTHR39426">
    <property type="entry name" value="HOMOLOGY TO DEATH-ON-CURING PROTEIN OF PHAGE P1"/>
    <property type="match status" value="1"/>
</dbReference>
<evidence type="ECO:0000259" key="1">
    <source>
        <dbReference type="PROSITE" id="PS51459"/>
    </source>
</evidence>
<name>A0ABP9R7M2_9PSEU</name>
<dbReference type="NCBIfam" id="TIGR01550">
    <property type="entry name" value="DOC_P1"/>
    <property type="match status" value="1"/>
</dbReference>
<dbReference type="InterPro" id="IPR053737">
    <property type="entry name" value="Type_II_TA_Toxin"/>
</dbReference>
<organism evidence="2 3">
    <name type="scientific">Pseudonocardia eucalypti</name>
    <dbReference type="NCBI Taxonomy" id="648755"/>
    <lineage>
        <taxon>Bacteria</taxon>
        <taxon>Bacillati</taxon>
        <taxon>Actinomycetota</taxon>
        <taxon>Actinomycetes</taxon>
        <taxon>Pseudonocardiales</taxon>
        <taxon>Pseudonocardiaceae</taxon>
        <taxon>Pseudonocardia</taxon>
    </lineage>
</organism>
<accession>A0ABP9R7M2</accession>
<dbReference type="InterPro" id="IPR006440">
    <property type="entry name" value="Doc"/>
</dbReference>
<keyword evidence="3" id="KW-1185">Reference proteome</keyword>
<evidence type="ECO:0000313" key="2">
    <source>
        <dbReference type="EMBL" id="GAA5172340.1"/>
    </source>
</evidence>
<evidence type="ECO:0000313" key="3">
    <source>
        <dbReference type="Proteomes" id="UP001428817"/>
    </source>
</evidence>